<evidence type="ECO:0000313" key="1">
    <source>
        <dbReference type="Proteomes" id="UP000492821"/>
    </source>
</evidence>
<organism evidence="1 2">
    <name type="scientific">Panagrellus redivivus</name>
    <name type="common">Microworm</name>
    <dbReference type="NCBI Taxonomy" id="6233"/>
    <lineage>
        <taxon>Eukaryota</taxon>
        <taxon>Metazoa</taxon>
        <taxon>Ecdysozoa</taxon>
        <taxon>Nematoda</taxon>
        <taxon>Chromadorea</taxon>
        <taxon>Rhabditida</taxon>
        <taxon>Tylenchina</taxon>
        <taxon>Panagrolaimomorpha</taxon>
        <taxon>Panagrolaimoidea</taxon>
        <taxon>Panagrolaimidae</taxon>
        <taxon>Panagrellus</taxon>
    </lineage>
</organism>
<dbReference type="WBParaSite" id="Pan_g13468.t1">
    <property type="protein sequence ID" value="Pan_g13468.t1"/>
    <property type="gene ID" value="Pan_g13468"/>
</dbReference>
<accession>A0A7E4UWS1</accession>
<reference evidence="1" key="1">
    <citation type="journal article" date="2013" name="Genetics">
        <title>The draft genome and transcriptome of Panagrellus redivivus are shaped by the harsh demands of a free-living lifestyle.</title>
        <authorList>
            <person name="Srinivasan J."/>
            <person name="Dillman A.R."/>
            <person name="Macchietto M.G."/>
            <person name="Heikkinen L."/>
            <person name="Lakso M."/>
            <person name="Fracchia K.M."/>
            <person name="Antoshechkin I."/>
            <person name="Mortazavi A."/>
            <person name="Wong G."/>
            <person name="Sternberg P.W."/>
        </authorList>
    </citation>
    <scope>NUCLEOTIDE SEQUENCE [LARGE SCALE GENOMIC DNA]</scope>
    <source>
        <strain evidence="1">MT8872</strain>
    </source>
</reference>
<keyword evidence="1" id="KW-1185">Reference proteome</keyword>
<dbReference type="Proteomes" id="UP000492821">
    <property type="component" value="Unassembled WGS sequence"/>
</dbReference>
<protein>
    <submittedName>
        <fullName evidence="2">Uncharacterized protein</fullName>
    </submittedName>
</protein>
<sequence length="219" mass="25421">MHIYAHFSVIASISPPFPSVWLTWIAVRAGIRTCHRNARPTCSASWLPRNSNDYTSLADDGRPSTILRKGFESARSPTRRQRIPPALPPDVWCHREFYLFWSLLVEHCHSVGFGPSVMISHSTTSTQYMPKSVFTVSLDSPHLFELKPAYRHIEFIVQIEIERSIDFLEKNRATFTPYECYHLDALIDKYESKKTSQTRQELKTVLIFMRRCVHLLPQI</sequence>
<evidence type="ECO:0000313" key="2">
    <source>
        <dbReference type="WBParaSite" id="Pan_g13468.t1"/>
    </source>
</evidence>
<name>A0A7E4UWS1_PANRE</name>
<dbReference type="AlphaFoldDB" id="A0A7E4UWS1"/>
<reference evidence="2" key="2">
    <citation type="submission" date="2020-10" db="UniProtKB">
        <authorList>
            <consortium name="WormBaseParasite"/>
        </authorList>
    </citation>
    <scope>IDENTIFICATION</scope>
</reference>
<proteinExistence type="predicted"/>